<dbReference type="InterPro" id="IPR036237">
    <property type="entry name" value="Xyl_isomerase-like_sf"/>
</dbReference>
<comment type="caution">
    <text evidence="2">The sequence shown here is derived from an EMBL/GenBank/DDBJ whole genome shotgun (WGS) entry which is preliminary data.</text>
</comment>
<keyword evidence="3" id="KW-1185">Reference proteome</keyword>
<dbReference type="AlphaFoldDB" id="A0A5C5GFR6"/>
<dbReference type="RefSeq" id="WP_140194045.1">
    <property type="nucleotide sequence ID" value="NZ_CP065915.1"/>
</dbReference>
<reference evidence="2 3" key="1">
    <citation type="submission" date="2019-06" db="EMBL/GenBank/DDBJ databases">
        <title>Genome of new Rhodobacteraceae sp. SM1903.</title>
        <authorList>
            <person name="Ren X."/>
        </authorList>
    </citation>
    <scope>NUCLEOTIDE SEQUENCE [LARGE SCALE GENOMIC DNA]</scope>
    <source>
        <strain evidence="2 3">SM1903</strain>
    </source>
</reference>
<dbReference type="InterPro" id="IPR050312">
    <property type="entry name" value="IolE/XylAMocC-like"/>
</dbReference>
<dbReference type="OrthoDB" id="6629724at2"/>
<evidence type="ECO:0000313" key="2">
    <source>
        <dbReference type="EMBL" id="TNY33360.1"/>
    </source>
</evidence>
<dbReference type="Gene3D" id="3.20.20.150">
    <property type="entry name" value="Divalent-metal-dependent TIM barrel enzymes"/>
    <property type="match status" value="1"/>
</dbReference>
<keyword evidence="2" id="KW-0413">Isomerase</keyword>
<dbReference type="PANTHER" id="PTHR12110">
    <property type="entry name" value="HYDROXYPYRUVATE ISOMERASE"/>
    <property type="match status" value="1"/>
</dbReference>
<dbReference type="GO" id="GO:0016853">
    <property type="term" value="F:isomerase activity"/>
    <property type="evidence" value="ECO:0007669"/>
    <property type="project" value="UniProtKB-KW"/>
</dbReference>
<name>A0A5C5GFR6_9RHOB</name>
<proteinExistence type="predicted"/>
<protein>
    <submittedName>
        <fullName evidence="2">Sugar phosphate isomerase/epimerase</fullName>
    </submittedName>
</protein>
<gene>
    <name evidence="2" type="ORF">FHY64_08830</name>
</gene>
<accession>A0A5C5GFR6</accession>
<evidence type="ECO:0000259" key="1">
    <source>
        <dbReference type="Pfam" id="PF01261"/>
    </source>
</evidence>
<dbReference type="EMBL" id="VFFF01000001">
    <property type="protein sequence ID" value="TNY33360.1"/>
    <property type="molecule type" value="Genomic_DNA"/>
</dbReference>
<sequence>MIRLGGHGLPVAPDDDPARFAAAHRAFGYAAAYCPPVDLADTDRLRAIETAFAEADVTIAEIGIWRNLTAIEDDRRAAHLARAKECLVIADEVGAGCAVSYIGTFAPDSDYAPHPDNLEQRGFDACVETVREIIDAVQPKRAKFALEMMQYALPDSVDSYLELIAAIDRPAFAVHLDPVNLIMTPRRYWNSGAFLNDCFVRLGPHIVSCHAKDITLHHQAALHLDECMIGDGALDYAAFLRGLDALPQDVPLMLEHLDHDDYAIARDRVKAAGRDAGVDFR</sequence>
<dbReference type="InterPro" id="IPR013022">
    <property type="entry name" value="Xyl_isomerase-like_TIM-brl"/>
</dbReference>
<feature type="domain" description="Xylose isomerase-like TIM barrel" evidence="1">
    <location>
        <begin position="41"/>
        <end position="264"/>
    </location>
</feature>
<dbReference type="Proteomes" id="UP000314011">
    <property type="component" value="Unassembled WGS sequence"/>
</dbReference>
<dbReference type="PANTHER" id="PTHR12110:SF21">
    <property type="entry name" value="XYLOSE ISOMERASE-LIKE TIM BARREL DOMAIN-CONTAINING PROTEIN"/>
    <property type="match status" value="1"/>
</dbReference>
<dbReference type="SUPFAM" id="SSF51658">
    <property type="entry name" value="Xylose isomerase-like"/>
    <property type="match status" value="1"/>
</dbReference>
<evidence type="ECO:0000313" key="3">
    <source>
        <dbReference type="Proteomes" id="UP000314011"/>
    </source>
</evidence>
<organism evidence="2 3">
    <name type="scientific">Pelagovum pacificum</name>
    <dbReference type="NCBI Taxonomy" id="2588711"/>
    <lineage>
        <taxon>Bacteria</taxon>
        <taxon>Pseudomonadati</taxon>
        <taxon>Pseudomonadota</taxon>
        <taxon>Alphaproteobacteria</taxon>
        <taxon>Rhodobacterales</taxon>
        <taxon>Paracoccaceae</taxon>
        <taxon>Pelagovum</taxon>
    </lineage>
</organism>
<dbReference type="Pfam" id="PF01261">
    <property type="entry name" value="AP_endonuc_2"/>
    <property type="match status" value="1"/>
</dbReference>